<proteinExistence type="predicted"/>
<accession>A0A0P9CRT5</accession>
<keyword evidence="2 5" id="KW-0812">Transmembrane</keyword>
<feature type="transmembrane region" description="Helical" evidence="5">
    <location>
        <begin position="129"/>
        <end position="149"/>
    </location>
</feature>
<evidence type="ECO:0000313" key="6">
    <source>
        <dbReference type="EMBL" id="KPV45531.1"/>
    </source>
</evidence>
<evidence type="ECO:0000256" key="3">
    <source>
        <dbReference type="ARBA" id="ARBA00022989"/>
    </source>
</evidence>
<evidence type="ECO:0000256" key="1">
    <source>
        <dbReference type="ARBA" id="ARBA00004141"/>
    </source>
</evidence>
<dbReference type="PANTHER" id="PTHR39157:SF1">
    <property type="entry name" value="DOXX FAMILY PROTEIN"/>
    <property type="match status" value="1"/>
</dbReference>
<keyword evidence="3 5" id="KW-1133">Transmembrane helix</keyword>
<reference evidence="6 7" key="1">
    <citation type="submission" date="2015-09" db="EMBL/GenBank/DDBJ databases">
        <title>Draft genome sequence of Alicyclobacillus ferrooxydans DSM 22381.</title>
        <authorList>
            <person name="Hemp J."/>
        </authorList>
    </citation>
    <scope>NUCLEOTIDE SEQUENCE [LARGE SCALE GENOMIC DNA]</scope>
    <source>
        <strain evidence="6 7">TC-34</strain>
    </source>
</reference>
<name>A0A0P9CRT5_9BACL</name>
<evidence type="ECO:0000256" key="5">
    <source>
        <dbReference type="SAM" id="Phobius"/>
    </source>
</evidence>
<dbReference type="RefSeq" id="WP_054967290.1">
    <property type="nucleotide sequence ID" value="NZ_LJCO01000008.1"/>
</dbReference>
<sequence>MFTNFLRRNVWAAGILTILRIYVGWQFLQAGWEKLTSSPAFTAAGFLKGAIAKPVLVSHSTALEYPNYVAFIKNFALPHVAFFNFMIPWGEFLVGVGLITGTLTTAAAFFGMVMNFAYMFAGTLSSNPWLVMISIFLIVAGYNAGRFGGDYWVIPYIRRMTAGWWKREVEIPSVGGNKAAH</sequence>
<dbReference type="Pfam" id="PF07681">
    <property type="entry name" value="DoxX"/>
    <property type="match status" value="1"/>
</dbReference>
<evidence type="ECO:0000256" key="2">
    <source>
        <dbReference type="ARBA" id="ARBA00022692"/>
    </source>
</evidence>
<organism evidence="6 7">
    <name type="scientific">Alicyclobacillus ferrooxydans</name>
    <dbReference type="NCBI Taxonomy" id="471514"/>
    <lineage>
        <taxon>Bacteria</taxon>
        <taxon>Bacillati</taxon>
        <taxon>Bacillota</taxon>
        <taxon>Bacilli</taxon>
        <taxon>Bacillales</taxon>
        <taxon>Alicyclobacillaceae</taxon>
        <taxon>Alicyclobacillus</taxon>
    </lineage>
</organism>
<dbReference type="OrthoDB" id="26941at2"/>
<dbReference type="PATRIC" id="fig|471514.4.peg.147"/>
<dbReference type="InterPro" id="IPR032808">
    <property type="entry name" value="DoxX"/>
</dbReference>
<comment type="subcellular location">
    <subcellularLocation>
        <location evidence="1">Membrane</location>
        <topology evidence="1">Multi-pass membrane protein</topology>
    </subcellularLocation>
</comment>
<dbReference type="Proteomes" id="UP000050482">
    <property type="component" value="Unassembled WGS sequence"/>
</dbReference>
<feature type="transmembrane region" description="Helical" evidence="5">
    <location>
        <begin position="92"/>
        <end position="117"/>
    </location>
</feature>
<keyword evidence="7" id="KW-1185">Reference proteome</keyword>
<keyword evidence="4 5" id="KW-0472">Membrane</keyword>
<dbReference type="PANTHER" id="PTHR39157">
    <property type="entry name" value="INTEGRAL MEMBRANE PROTEIN-RELATED"/>
    <property type="match status" value="1"/>
</dbReference>
<dbReference type="STRING" id="471514.AN477_00845"/>
<comment type="caution">
    <text evidence="6">The sequence shown here is derived from an EMBL/GenBank/DDBJ whole genome shotgun (WGS) entry which is preliminary data.</text>
</comment>
<dbReference type="GO" id="GO:0016020">
    <property type="term" value="C:membrane"/>
    <property type="evidence" value="ECO:0007669"/>
    <property type="project" value="UniProtKB-SubCell"/>
</dbReference>
<dbReference type="EMBL" id="LJCO01000008">
    <property type="protein sequence ID" value="KPV45531.1"/>
    <property type="molecule type" value="Genomic_DNA"/>
</dbReference>
<evidence type="ECO:0000256" key="4">
    <source>
        <dbReference type="ARBA" id="ARBA00023136"/>
    </source>
</evidence>
<protein>
    <submittedName>
        <fullName evidence="6">Crp/Fnr family transcriptional regulator</fullName>
    </submittedName>
</protein>
<evidence type="ECO:0000313" key="7">
    <source>
        <dbReference type="Proteomes" id="UP000050482"/>
    </source>
</evidence>
<dbReference type="AlphaFoldDB" id="A0A0P9CRT5"/>
<gene>
    <name evidence="6" type="ORF">AN477_00845</name>
</gene>